<keyword evidence="4" id="KW-1185">Reference proteome</keyword>
<gene>
    <name evidence="3" type="ORF">Psi02_27370</name>
</gene>
<evidence type="ECO:0000259" key="2">
    <source>
        <dbReference type="Pfam" id="PF00582"/>
    </source>
</evidence>
<dbReference type="Pfam" id="PF00582">
    <property type="entry name" value="Usp"/>
    <property type="match status" value="1"/>
</dbReference>
<name>A0A8J3UJB6_9ACTN</name>
<proteinExistence type="inferred from homology"/>
<sequence>MNQAKIVVGISGSAASSAALRWAAAEGRLRGANVEAVYAWEWSGGLHAPYAPLAGRSSREDERGAAAEMARLVVDELGEDHVEPAVVEGSPARVLLHAAADADLLVLGADEAAAEPYPVINPIVAACLLRAHCPVVVVLPGMLHGRRSVGGMLAGTVS</sequence>
<dbReference type="InterPro" id="IPR006016">
    <property type="entry name" value="UspA"/>
</dbReference>
<organism evidence="3 4">
    <name type="scientific">Planotetraspora silvatica</name>
    <dbReference type="NCBI Taxonomy" id="234614"/>
    <lineage>
        <taxon>Bacteria</taxon>
        <taxon>Bacillati</taxon>
        <taxon>Actinomycetota</taxon>
        <taxon>Actinomycetes</taxon>
        <taxon>Streptosporangiales</taxon>
        <taxon>Streptosporangiaceae</taxon>
        <taxon>Planotetraspora</taxon>
    </lineage>
</organism>
<evidence type="ECO:0000313" key="3">
    <source>
        <dbReference type="EMBL" id="GII46313.1"/>
    </source>
</evidence>
<dbReference type="EMBL" id="BOOQ01000016">
    <property type="protein sequence ID" value="GII46313.1"/>
    <property type="molecule type" value="Genomic_DNA"/>
</dbReference>
<dbReference type="InterPro" id="IPR014729">
    <property type="entry name" value="Rossmann-like_a/b/a_fold"/>
</dbReference>
<comment type="caution">
    <text evidence="3">The sequence shown here is derived from an EMBL/GenBank/DDBJ whole genome shotgun (WGS) entry which is preliminary data.</text>
</comment>
<dbReference type="PRINTS" id="PR01438">
    <property type="entry name" value="UNVRSLSTRESS"/>
</dbReference>
<evidence type="ECO:0000313" key="4">
    <source>
        <dbReference type="Proteomes" id="UP000644610"/>
    </source>
</evidence>
<feature type="domain" description="UspA" evidence="2">
    <location>
        <begin position="5"/>
        <end position="138"/>
    </location>
</feature>
<protein>
    <recommendedName>
        <fullName evidence="2">UspA domain-containing protein</fullName>
    </recommendedName>
</protein>
<dbReference type="Proteomes" id="UP000644610">
    <property type="component" value="Unassembled WGS sequence"/>
</dbReference>
<reference evidence="3" key="1">
    <citation type="submission" date="2021-01" db="EMBL/GenBank/DDBJ databases">
        <title>Whole genome shotgun sequence of Planotetraspora silvatica NBRC 100141.</title>
        <authorList>
            <person name="Komaki H."/>
            <person name="Tamura T."/>
        </authorList>
    </citation>
    <scope>NUCLEOTIDE SEQUENCE</scope>
    <source>
        <strain evidence="3">NBRC 100141</strain>
    </source>
</reference>
<dbReference type="Gene3D" id="3.40.50.620">
    <property type="entry name" value="HUPs"/>
    <property type="match status" value="1"/>
</dbReference>
<comment type="similarity">
    <text evidence="1">Belongs to the universal stress protein A family.</text>
</comment>
<evidence type="ECO:0000256" key="1">
    <source>
        <dbReference type="ARBA" id="ARBA00008791"/>
    </source>
</evidence>
<dbReference type="SUPFAM" id="SSF52402">
    <property type="entry name" value="Adenine nucleotide alpha hydrolases-like"/>
    <property type="match status" value="1"/>
</dbReference>
<dbReference type="InterPro" id="IPR006015">
    <property type="entry name" value="Universal_stress_UspA"/>
</dbReference>
<dbReference type="AlphaFoldDB" id="A0A8J3UJB6"/>
<accession>A0A8J3UJB6</accession>